<evidence type="ECO:0000256" key="2">
    <source>
        <dbReference type="ARBA" id="ARBA00023015"/>
    </source>
</evidence>
<dbReference type="InterPro" id="IPR036388">
    <property type="entry name" value="WH-like_DNA-bd_sf"/>
</dbReference>
<reference evidence="7" key="1">
    <citation type="submission" date="2017-02" db="EMBL/GenBank/DDBJ databases">
        <title>Complete genome sequence of Cupriavidus necator strain NH9, a 3-chlorobenzoate degrader.</title>
        <authorList>
            <person name="Moriuchi R."/>
            <person name="Dohra H."/>
            <person name="Ogawa N."/>
        </authorList>
    </citation>
    <scope>NUCLEOTIDE SEQUENCE [LARGE SCALE GENOMIC DNA]</scope>
    <source>
        <strain evidence="7">NH9</strain>
    </source>
</reference>
<dbReference type="PANTHER" id="PTHR30126:SF91">
    <property type="entry name" value="LYSR FAMILY TRANSCRIPTIONAL REGULATOR"/>
    <property type="match status" value="1"/>
</dbReference>
<dbReference type="SUPFAM" id="SSF53850">
    <property type="entry name" value="Periplasmic binding protein-like II"/>
    <property type="match status" value="1"/>
</dbReference>
<protein>
    <submittedName>
        <fullName evidence="6">LysR family transcriptional regulator</fullName>
    </submittedName>
</protein>
<feature type="domain" description="HTH lysR-type" evidence="5">
    <location>
        <begin position="5"/>
        <end position="62"/>
    </location>
</feature>
<dbReference type="OrthoDB" id="196624at2"/>
<evidence type="ECO:0000256" key="3">
    <source>
        <dbReference type="ARBA" id="ARBA00023125"/>
    </source>
</evidence>
<dbReference type="Pfam" id="PF00126">
    <property type="entry name" value="HTH_1"/>
    <property type="match status" value="1"/>
</dbReference>
<organism evidence="6 7">
    <name type="scientific">Cupriavidus necator</name>
    <name type="common">Alcaligenes eutrophus</name>
    <name type="synonym">Ralstonia eutropha</name>
    <dbReference type="NCBI Taxonomy" id="106590"/>
    <lineage>
        <taxon>Bacteria</taxon>
        <taxon>Pseudomonadati</taxon>
        <taxon>Pseudomonadota</taxon>
        <taxon>Betaproteobacteria</taxon>
        <taxon>Burkholderiales</taxon>
        <taxon>Burkholderiaceae</taxon>
        <taxon>Cupriavidus</taxon>
    </lineage>
</organism>
<keyword evidence="3" id="KW-0238">DNA-binding</keyword>
<dbReference type="InterPro" id="IPR005119">
    <property type="entry name" value="LysR_subst-bd"/>
</dbReference>
<dbReference type="InterPro" id="IPR000847">
    <property type="entry name" value="LysR_HTH_N"/>
</dbReference>
<keyword evidence="4" id="KW-0804">Transcription</keyword>
<accession>A0A1U9UNU5</accession>
<dbReference type="Gene3D" id="1.10.10.10">
    <property type="entry name" value="Winged helix-like DNA-binding domain superfamily/Winged helix DNA-binding domain"/>
    <property type="match status" value="1"/>
</dbReference>
<name>A0A1U9UNU5_CUPNE</name>
<dbReference type="KEGG" id="cuh:BJN34_10255"/>
<dbReference type="RefSeq" id="WP_078196527.1">
    <property type="nucleotide sequence ID" value="NZ_CP017757.2"/>
</dbReference>
<evidence type="ECO:0000313" key="7">
    <source>
        <dbReference type="Proteomes" id="UP000189627"/>
    </source>
</evidence>
<dbReference type="Gene3D" id="3.40.190.290">
    <property type="match status" value="1"/>
</dbReference>
<proteinExistence type="inferred from homology"/>
<evidence type="ECO:0000256" key="4">
    <source>
        <dbReference type="ARBA" id="ARBA00023163"/>
    </source>
</evidence>
<dbReference type="FunFam" id="1.10.10.10:FF:000001">
    <property type="entry name" value="LysR family transcriptional regulator"/>
    <property type="match status" value="1"/>
</dbReference>
<dbReference type="PANTHER" id="PTHR30126">
    <property type="entry name" value="HTH-TYPE TRANSCRIPTIONAL REGULATOR"/>
    <property type="match status" value="1"/>
</dbReference>
<sequence>MLDAISMDQLRTFIAAVDEGSFSAAGRRLRRAQSVVSQTLANLEGQIGVQLFDRTGRYPQLTEQGRALVAEARAVVHGMDGFKARAKTIAEGLEPELSVAIDVMYPMDSLIAAVGAFREAFPHTPLRLYVEALGAVVKPVIDGVCRLGVVGSMPAVPDVVDAEKLLDVPMITVASPNHPLASRKGVIRTRELERHVQLVLTDRTALTDGQSFGVLSPLIWRLADLGAKHAFLRAGFGWGHMPVAMIRKDIDAGELVPLRIENFQPTTPPIAMFAVYRKDSPPGPAGRWLVDLLKQRANARAG</sequence>
<keyword evidence="2" id="KW-0805">Transcription regulation</keyword>
<dbReference type="SUPFAM" id="SSF46785">
    <property type="entry name" value="Winged helix' DNA-binding domain"/>
    <property type="match status" value="1"/>
</dbReference>
<dbReference type="EMBL" id="CP017757">
    <property type="protein sequence ID" value="AQV94270.1"/>
    <property type="molecule type" value="Genomic_DNA"/>
</dbReference>
<dbReference type="AlphaFoldDB" id="A0A1U9UNU5"/>
<gene>
    <name evidence="6" type="ORF">BJN34_10255</name>
</gene>
<evidence type="ECO:0000313" key="6">
    <source>
        <dbReference type="EMBL" id="AQV94270.1"/>
    </source>
</evidence>
<dbReference type="InterPro" id="IPR036390">
    <property type="entry name" value="WH_DNA-bd_sf"/>
</dbReference>
<comment type="similarity">
    <text evidence="1">Belongs to the LysR transcriptional regulatory family.</text>
</comment>
<evidence type="ECO:0000256" key="1">
    <source>
        <dbReference type="ARBA" id="ARBA00009437"/>
    </source>
</evidence>
<evidence type="ECO:0000259" key="5">
    <source>
        <dbReference type="PROSITE" id="PS50931"/>
    </source>
</evidence>
<dbReference type="GO" id="GO:0000976">
    <property type="term" value="F:transcription cis-regulatory region binding"/>
    <property type="evidence" value="ECO:0007669"/>
    <property type="project" value="TreeGrafter"/>
</dbReference>
<dbReference type="Proteomes" id="UP000189627">
    <property type="component" value="Chromosome 1"/>
</dbReference>
<dbReference type="Pfam" id="PF03466">
    <property type="entry name" value="LysR_substrate"/>
    <property type="match status" value="1"/>
</dbReference>
<dbReference type="GO" id="GO:0003700">
    <property type="term" value="F:DNA-binding transcription factor activity"/>
    <property type="evidence" value="ECO:0007669"/>
    <property type="project" value="InterPro"/>
</dbReference>
<dbReference type="PROSITE" id="PS50931">
    <property type="entry name" value="HTH_LYSR"/>
    <property type="match status" value="1"/>
</dbReference>
<dbReference type="PRINTS" id="PR00039">
    <property type="entry name" value="HTHLYSR"/>
</dbReference>